<dbReference type="AlphaFoldDB" id="A0A853A412"/>
<dbReference type="RefSeq" id="WP_179817057.1">
    <property type="nucleotide sequence ID" value="NZ_JACBZD010000002.1"/>
</dbReference>
<comment type="caution">
    <text evidence="1">The sequence shown here is derived from an EMBL/GenBank/DDBJ whole genome shotgun (WGS) entry which is preliminary data.</text>
</comment>
<organism evidence="1 2">
    <name type="scientific">Allostreptomyces psammosilenae</name>
    <dbReference type="NCBI Taxonomy" id="1892865"/>
    <lineage>
        <taxon>Bacteria</taxon>
        <taxon>Bacillati</taxon>
        <taxon>Actinomycetota</taxon>
        <taxon>Actinomycetes</taxon>
        <taxon>Kitasatosporales</taxon>
        <taxon>Streptomycetaceae</taxon>
        <taxon>Allostreptomyces</taxon>
    </lineage>
</organism>
<keyword evidence="2" id="KW-1185">Reference proteome</keyword>
<dbReference type="EMBL" id="JACBZD010000002">
    <property type="protein sequence ID" value="NYI08200.1"/>
    <property type="molecule type" value="Genomic_DNA"/>
</dbReference>
<evidence type="ECO:0000313" key="1">
    <source>
        <dbReference type="EMBL" id="NYI08200.1"/>
    </source>
</evidence>
<proteinExistence type="predicted"/>
<gene>
    <name evidence="1" type="ORF">FHU37_005229</name>
</gene>
<evidence type="ECO:0000313" key="2">
    <source>
        <dbReference type="Proteomes" id="UP000567795"/>
    </source>
</evidence>
<sequence>MAITDPDQTVPTIIRPPLLPNSRVAGEHECPDPEVEVMAVCLARMNSLTPQARARALSWLNSRLEETTEVLGG</sequence>
<name>A0A853A412_9ACTN</name>
<reference evidence="1 2" key="1">
    <citation type="submission" date="2020-07" db="EMBL/GenBank/DDBJ databases">
        <title>Sequencing the genomes of 1000 actinobacteria strains.</title>
        <authorList>
            <person name="Klenk H.-P."/>
        </authorList>
    </citation>
    <scope>NUCLEOTIDE SEQUENCE [LARGE SCALE GENOMIC DNA]</scope>
    <source>
        <strain evidence="1 2">DSM 42178</strain>
    </source>
</reference>
<dbReference type="Proteomes" id="UP000567795">
    <property type="component" value="Unassembled WGS sequence"/>
</dbReference>
<accession>A0A853A412</accession>
<protein>
    <submittedName>
        <fullName evidence="1">Uncharacterized protein YggL (DUF469 family)</fullName>
    </submittedName>
</protein>